<evidence type="ECO:0000313" key="1">
    <source>
        <dbReference type="EMBL" id="GAH75432.1"/>
    </source>
</evidence>
<accession>X1I143</accession>
<reference evidence="1" key="1">
    <citation type="journal article" date="2014" name="Front. Microbiol.">
        <title>High frequency of phylogenetically diverse reductive dehalogenase-homologous genes in deep subseafloor sedimentary metagenomes.</title>
        <authorList>
            <person name="Kawai M."/>
            <person name="Futagami T."/>
            <person name="Toyoda A."/>
            <person name="Takaki Y."/>
            <person name="Nishi S."/>
            <person name="Hori S."/>
            <person name="Arai W."/>
            <person name="Tsubouchi T."/>
            <person name="Morono Y."/>
            <person name="Uchiyama I."/>
            <person name="Ito T."/>
            <person name="Fujiyama A."/>
            <person name="Inagaki F."/>
            <person name="Takami H."/>
        </authorList>
    </citation>
    <scope>NUCLEOTIDE SEQUENCE</scope>
    <source>
        <strain evidence="1">Expedition CK06-06</strain>
    </source>
</reference>
<sequence length="241" mass="26628">LSNTQKAAIAIEAARMALKLALRDKTGMDLAEPPGPAHSPYTTWVKEKLEALAGIYATEAGYDMIKAVPGGLEWWSSYGEETRKLLPLENGWFTLPDSQELQVEFSTISGRDVMILHEDALFGLVGRSLWGERYEPVPVPTAWLNRLGKYEVSNLYPDDCLRYLPEKVQDLSRSVELAVKDGMLVLGCTIQGNSLLLVLEPINHTVAKICALGRDKGGSVQVVTVNGEEQIQLWGSLYKKP</sequence>
<dbReference type="EMBL" id="BARU01027600">
    <property type="protein sequence ID" value="GAH75432.1"/>
    <property type="molecule type" value="Genomic_DNA"/>
</dbReference>
<proteinExistence type="predicted"/>
<gene>
    <name evidence="1" type="ORF">S03H2_44170</name>
</gene>
<feature type="non-terminal residue" evidence="1">
    <location>
        <position position="1"/>
    </location>
</feature>
<dbReference type="AlphaFoldDB" id="X1I143"/>
<comment type="caution">
    <text evidence="1">The sequence shown here is derived from an EMBL/GenBank/DDBJ whole genome shotgun (WGS) entry which is preliminary data.</text>
</comment>
<organism evidence="1">
    <name type="scientific">marine sediment metagenome</name>
    <dbReference type="NCBI Taxonomy" id="412755"/>
    <lineage>
        <taxon>unclassified sequences</taxon>
        <taxon>metagenomes</taxon>
        <taxon>ecological metagenomes</taxon>
    </lineage>
</organism>
<name>X1I143_9ZZZZ</name>
<protein>
    <submittedName>
        <fullName evidence="1">Uncharacterized protein</fullName>
    </submittedName>
</protein>